<dbReference type="EMBL" id="FPBL01000002">
    <property type="protein sequence ID" value="SFU45528.1"/>
    <property type="molecule type" value="Genomic_DNA"/>
</dbReference>
<dbReference type="CDD" id="cd15482">
    <property type="entry name" value="Sialidase_non-viral"/>
    <property type="match status" value="1"/>
</dbReference>
<sequence length="230" mass="25270">MQKSMFSLPVLAGFFLALASAVTIAAGSGADDSTWQPFVMQASIPPKTALAVGVALDQEGWLWLVKMVNQRLLVSRSEDDGRHFSEPATVTPVPENIGNDGEDRLHLTWFTSGTAGQGQFYKRISSDLESKSMALGDADVQPNHAAVVVHGETVILTWREFDGNVYSIRMMFSNDADRTWSEPWRLMLSAGASDYPVPLISNDKALIVWNTENEGLRILPVERVITRSSS</sequence>
<dbReference type="SUPFAM" id="SSF50939">
    <property type="entry name" value="Sialidases"/>
    <property type="match status" value="1"/>
</dbReference>
<name>A0A1I7GAP3_9PROT</name>
<proteinExistence type="predicted"/>
<dbReference type="OrthoDB" id="9764969at2"/>
<dbReference type="AlphaFoldDB" id="A0A1I7GAP3"/>
<protein>
    <recommendedName>
        <fullName evidence="4">Exo-alpha-sialidase</fullName>
    </recommendedName>
</protein>
<feature type="signal peptide" evidence="1">
    <location>
        <begin position="1"/>
        <end position="25"/>
    </location>
</feature>
<organism evidence="2 3">
    <name type="scientific">Nitrosomonas eutropha</name>
    <dbReference type="NCBI Taxonomy" id="916"/>
    <lineage>
        <taxon>Bacteria</taxon>
        <taxon>Pseudomonadati</taxon>
        <taxon>Pseudomonadota</taxon>
        <taxon>Betaproteobacteria</taxon>
        <taxon>Nitrosomonadales</taxon>
        <taxon>Nitrosomonadaceae</taxon>
        <taxon>Nitrosomonas</taxon>
    </lineage>
</organism>
<evidence type="ECO:0008006" key="4">
    <source>
        <dbReference type="Google" id="ProtNLM"/>
    </source>
</evidence>
<keyword evidence="1" id="KW-0732">Signal</keyword>
<evidence type="ECO:0000313" key="2">
    <source>
        <dbReference type="EMBL" id="SFU45528.1"/>
    </source>
</evidence>
<dbReference type="InterPro" id="IPR036278">
    <property type="entry name" value="Sialidase_sf"/>
</dbReference>
<evidence type="ECO:0000313" key="3">
    <source>
        <dbReference type="Proteomes" id="UP000183926"/>
    </source>
</evidence>
<reference evidence="2 3" key="1">
    <citation type="submission" date="2016-10" db="EMBL/GenBank/DDBJ databases">
        <authorList>
            <person name="de Groot N.N."/>
        </authorList>
    </citation>
    <scope>NUCLEOTIDE SEQUENCE [LARGE SCALE GENOMIC DNA]</scope>
    <source>
        <strain evidence="2 3">Nm24</strain>
    </source>
</reference>
<feature type="chain" id="PRO_5010195033" description="Exo-alpha-sialidase" evidence="1">
    <location>
        <begin position="26"/>
        <end position="230"/>
    </location>
</feature>
<dbReference type="Proteomes" id="UP000183926">
    <property type="component" value="Unassembled WGS sequence"/>
</dbReference>
<gene>
    <name evidence="2" type="ORF">SAMN05216339_102335</name>
</gene>
<evidence type="ECO:0000256" key="1">
    <source>
        <dbReference type="SAM" id="SignalP"/>
    </source>
</evidence>
<accession>A0A1I7GAP3</accession>